<sequence>MRSDEVFGFLRPAIDAHTLGLSMAVQLLHDCNYTPLVANAAVCEAANEPAQANNSALIAQWITETRITRLGFSYRLDPVQAAALFGKLMYQIKSHRLLAEDGGKITHLYFAGLPEACARVHREQGDRVILFIGDETPGETLEKLGIPPAVRPAHMTGEIEYDTMRIAFARDLLKQGKHLEIKPVDRSGCKDLGSPHEHLAGRLEQSMRSRQLPLMRAHVGPYLPNRDEAVRLFLEWSSQLAKAGFLDVLSIGTSQLSQSAFGEPWEGKQNGGGVPVNSADEFRAIWRAARPMLVRTYAGTKNIPALARMYEETINCAWHALSFWWFCAIDNRGSNSVADNITEHFETIKVIAAAGKPFEANVPHHFSFRGADDCTYVAAGVVAARVAKSLGIRHYVLQIMLNTPKYTWGIQDLAKARALLYLVRRLEDKNFTVILQPRAGLDYFSPDLEKAKVQLAAVTALMDDIEPRNTQSPAMVHVVSYSEAAHLATPAVVNESIKITRAALNAYRTLKAQGKAMDMASHAETAARTQELIADASALLAAIEKAVPAPYSPQGLYDMFATGFFPVPYLWECKEEFARAIAWPTRVVHGSVKCVDDTGKPLPVQERIEQTLAWRKK</sequence>
<dbReference type="SUPFAM" id="SSF51703">
    <property type="entry name" value="Cobalamin (vitamin B12)-dependent enzymes"/>
    <property type="match status" value="1"/>
</dbReference>
<dbReference type="EMBL" id="MFYX01000089">
    <property type="protein sequence ID" value="OGK03477.1"/>
    <property type="molecule type" value="Genomic_DNA"/>
</dbReference>
<organism evidence="1 2">
    <name type="scientific">Candidatus Raymondbacteria bacterium RIFOXYD12_FULL_49_13</name>
    <dbReference type="NCBI Taxonomy" id="1817890"/>
    <lineage>
        <taxon>Bacteria</taxon>
        <taxon>Raymondiibacteriota</taxon>
    </lineage>
</organism>
<dbReference type="GO" id="GO:0003824">
    <property type="term" value="F:catalytic activity"/>
    <property type="evidence" value="ECO:0007669"/>
    <property type="project" value="InterPro"/>
</dbReference>
<gene>
    <name evidence="1" type="ORF">A2519_15695</name>
</gene>
<proteinExistence type="predicted"/>
<accession>A0A1F7FAD2</accession>
<dbReference type="GO" id="GO:0031419">
    <property type="term" value="F:cobalamin binding"/>
    <property type="evidence" value="ECO:0007669"/>
    <property type="project" value="InterPro"/>
</dbReference>
<evidence type="ECO:0000313" key="1">
    <source>
        <dbReference type="EMBL" id="OGK03477.1"/>
    </source>
</evidence>
<comment type="caution">
    <text evidence="1">The sequence shown here is derived from an EMBL/GenBank/DDBJ whole genome shotgun (WGS) entry which is preliminary data.</text>
</comment>
<reference evidence="1 2" key="1">
    <citation type="journal article" date="2016" name="Nat. Commun.">
        <title>Thousands of microbial genomes shed light on interconnected biogeochemical processes in an aquifer system.</title>
        <authorList>
            <person name="Anantharaman K."/>
            <person name="Brown C.T."/>
            <person name="Hug L.A."/>
            <person name="Sharon I."/>
            <person name="Castelle C.J."/>
            <person name="Probst A.J."/>
            <person name="Thomas B.C."/>
            <person name="Singh A."/>
            <person name="Wilkins M.J."/>
            <person name="Karaoz U."/>
            <person name="Brodie E.L."/>
            <person name="Williams K.H."/>
            <person name="Hubbard S.S."/>
            <person name="Banfield J.F."/>
        </authorList>
    </citation>
    <scope>NUCLEOTIDE SEQUENCE [LARGE SCALE GENOMIC DNA]</scope>
</reference>
<dbReference type="Proteomes" id="UP000179243">
    <property type="component" value="Unassembled WGS sequence"/>
</dbReference>
<dbReference type="Gene3D" id="3.20.20.240">
    <property type="entry name" value="Methylmalonyl-CoA mutase"/>
    <property type="match status" value="1"/>
</dbReference>
<protein>
    <submittedName>
        <fullName evidence="1">Cobalamin-binding protein</fullName>
    </submittedName>
</protein>
<name>A0A1F7FAD2_UNCRA</name>
<dbReference type="InterPro" id="IPR016176">
    <property type="entry name" value="Cbl-dep_enz_cat"/>
</dbReference>
<dbReference type="AlphaFoldDB" id="A0A1F7FAD2"/>
<evidence type="ECO:0000313" key="2">
    <source>
        <dbReference type="Proteomes" id="UP000179243"/>
    </source>
</evidence>